<accession>A0A6H5HS12</accession>
<reference evidence="2 3" key="1">
    <citation type="submission" date="2020-02" db="EMBL/GenBank/DDBJ databases">
        <authorList>
            <person name="Ferguson B K."/>
        </authorList>
    </citation>
    <scope>NUCLEOTIDE SEQUENCE [LARGE SCALE GENOMIC DNA]</scope>
</reference>
<dbReference type="AlphaFoldDB" id="A0A6H5HS12"/>
<feature type="region of interest" description="Disordered" evidence="1">
    <location>
        <begin position="375"/>
        <end position="394"/>
    </location>
</feature>
<feature type="compositionally biased region" description="Low complexity" evidence="1">
    <location>
        <begin position="205"/>
        <end position="214"/>
    </location>
</feature>
<evidence type="ECO:0000256" key="1">
    <source>
        <dbReference type="SAM" id="MobiDB-lite"/>
    </source>
</evidence>
<feature type="region of interest" description="Disordered" evidence="1">
    <location>
        <begin position="184"/>
        <end position="254"/>
    </location>
</feature>
<dbReference type="EMBL" id="CADCXU010031664">
    <property type="protein sequence ID" value="CAB0017606.1"/>
    <property type="molecule type" value="Genomic_DNA"/>
</dbReference>
<feature type="region of interest" description="Disordered" evidence="1">
    <location>
        <begin position="1"/>
        <end position="42"/>
    </location>
</feature>
<name>A0A6H5HS12_9HEMI</name>
<sequence>MKSPCEASHIRRRTDQRTARVPSHVQGDPPHAGRRTCDAQRPVGVNPRAVTKSSKISRIRFEIRAFEYAEALCVIRAFIEQYSRSPVEPSARDPLRDPHPCLKNRSRVTPVSFRYSSRAELGPGPLWTNVSYSGEMAPERGQIIDETGVAPQPTRNQVPTRLPPPQSINLRTSVVSTNGAAMASLKQESPTSDYAEDCPSELGESTCSSVASSSPVPPMSIPPPTSHSTPITSLNSSSTKNKHPHHIPYDPKVSSSNRVGVVGVGRIARIRSFPSVEEYHKRHRMSIQQTPHSNGVIRIKQEDDMPLMTPSEDHTYSTMESGIEHSADEAFADGSDSNSRRRCLFQLLVTDIRRPGRRGAKEDCRRCGRIAQPGRHQDLSNALGSGCPASSGQTHTHLVADVADQQQQLDAQPSQQTAQETGLSAEDQGEKVGATVDGGRPPSPGHQQQL</sequence>
<dbReference type="Proteomes" id="UP000479000">
    <property type="component" value="Unassembled WGS sequence"/>
</dbReference>
<keyword evidence="3" id="KW-1185">Reference proteome</keyword>
<proteinExistence type="predicted"/>
<evidence type="ECO:0000313" key="3">
    <source>
        <dbReference type="Proteomes" id="UP000479000"/>
    </source>
</evidence>
<organism evidence="2 3">
    <name type="scientific">Nesidiocoris tenuis</name>
    <dbReference type="NCBI Taxonomy" id="355587"/>
    <lineage>
        <taxon>Eukaryota</taxon>
        <taxon>Metazoa</taxon>
        <taxon>Ecdysozoa</taxon>
        <taxon>Arthropoda</taxon>
        <taxon>Hexapoda</taxon>
        <taxon>Insecta</taxon>
        <taxon>Pterygota</taxon>
        <taxon>Neoptera</taxon>
        <taxon>Paraneoptera</taxon>
        <taxon>Hemiptera</taxon>
        <taxon>Heteroptera</taxon>
        <taxon>Panheteroptera</taxon>
        <taxon>Cimicomorpha</taxon>
        <taxon>Miridae</taxon>
        <taxon>Dicyphina</taxon>
        <taxon>Nesidiocoris</taxon>
    </lineage>
</organism>
<gene>
    <name evidence="2" type="ORF">NTEN_LOCUS21586</name>
</gene>
<feature type="region of interest" description="Disordered" evidence="1">
    <location>
        <begin position="148"/>
        <end position="169"/>
    </location>
</feature>
<feature type="compositionally biased region" description="Polar residues" evidence="1">
    <location>
        <begin position="379"/>
        <end position="394"/>
    </location>
</feature>
<feature type="compositionally biased region" description="Pro residues" evidence="1">
    <location>
        <begin position="215"/>
        <end position="225"/>
    </location>
</feature>
<protein>
    <submittedName>
        <fullName evidence="2">Uncharacterized protein</fullName>
    </submittedName>
</protein>
<feature type="region of interest" description="Disordered" evidence="1">
    <location>
        <begin position="406"/>
        <end position="450"/>
    </location>
</feature>
<dbReference type="OrthoDB" id="5954824at2759"/>
<feature type="compositionally biased region" description="Low complexity" evidence="1">
    <location>
        <begin position="406"/>
        <end position="419"/>
    </location>
</feature>
<evidence type="ECO:0000313" key="2">
    <source>
        <dbReference type="EMBL" id="CAB0017606.1"/>
    </source>
</evidence>